<organism evidence="1 2">
    <name type="scientific">Indibacter alkaliphilus (strain CCUG 57479 / KCTC 22604 / LW1)</name>
    <dbReference type="NCBI Taxonomy" id="1189612"/>
    <lineage>
        <taxon>Bacteria</taxon>
        <taxon>Pseudomonadati</taxon>
        <taxon>Bacteroidota</taxon>
        <taxon>Cytophagia</taxon>
        <taxon>Cytophagales</taxon>
        <taxon>Cyclobacteriaceae</taxon>
    </lineage>
</organism>
<comment type="caution">
    <text evidence="1">The sequence shown here is derived from an EMBL/GenBank/DDBJ whole genome shotgun (WGS) entry which is preliminary data.</text>
</comment>
<sequence>MGNTNVTVGDAWSIFNNVGALTEVEESQVFFAYDHRGNLSELTTLAAGMVISADQFSYGISVSTFGEDIFSQSQIGLGVAQKLGIASIGIKASYFQTSIEGFGTGRSAVFELGGIAEITPELFFGAHIYNISGASFGKNSIDQLPSVFKSGISYRPAENIMVNIEVEKDLILPPILKVGVEYSLHEKIWGRIGMNNQPQRLCFGLGFRAKRFHIDFASNQNPYLGNTQHFSFNYLFSRK</sequence>
<protein>
    <recommendedName>
        <fullName evidence="3">PorV/PorQ family protein</fullName>
    </recommendedName>
</protein>
<dbReference type="OrthoDB" id="9786645at2"/>
<evidence type="ECO:0000313" key="1">
    <source>
        <dbReference type="EMBL" id="EOZ96937.1"/>
    </source>
</evidence>
<dbReference type="EMBL" id="ALWO02000031">
    <property type="protein sequence ID" value="EOZ96937.1"/>
    <property type="molecule type" value="Genomic_DNA"/>
</dbReference>
<dbReference type="AlphaFoldDB" id="S2DCN1"/>
<gene>
    <name evidence="1" type="ORF">A33Q_1855</name>
</gene>
<evidence type="ECO:0008006" key="3">
    <source>
        <dbReference type="Google" id="ProtNLM"/>
    </source>
</evidence>
<dbReference type="eggNOG" id="COG1555">
    <property type="taxonomic scope" value="Bacteria"/>
</dbReference>
<dbReference type="STRING" id="1189612.A33Q_1855"/>
<proteinExistence type="predicted"/>
<dbReference type="Proteomes" id="UP000006073">
    <property type="component" value="Unassembled WGS sequence"/>
</dbReference>
<keyword evidence="2" id="KW-1185">Reference proteome</keyword>
<name>S2DCN1_INDAL</name>
<accession>S2DCN1</accession>
<dbReference type="Gene3D" id="2.40.160.60">
    <property type="entry name" value="Outer membrane protein transport protein (OMPP1/FadL/TodX)"/>
    <property type="match status" value="1"/>
</dbReference>
<reference evidence="1 2" key="1">
    <citation type="journal article" date="2013" name="Genome Announc.">
        <title>Draft Genome Sequence of Indibacter alkaliphilus Strain LW1T, Isolated from Lonar Lake, a Haloalkaline Lake in the Buldana District of Maharashtra, India.</title>
        <authorList>
            <person name="Singh A."/>
            <person name="Kumar Jangir P."/>
            <person name="Sharma R."/>
            <person name="Singh A."/>
            <person name="Kumar Pinnaka A."/>
            <person name="Shivaji S."/>
        </authorList>
    </citation>
    <scope>NUCLEOTIDE SEQUENCE [LARGE SCALE GENOMIC DNA]</scope>
    <source>
        <strain evidence="2">CCUG 57479 / KCTC 22604 / LW1</strain>
    </source>
</reference>
<evidence type="ECO:0000313" key="2">
    <source>
        <dbReference type="Proteomes" id="UP000006073"/>
    </source>
</evidence>